<evidence type="ECO:0000256" key="3">
    <source>
        <dbReference type="ARBA" id="ARBA00022989"/>
    </source>
</evidence>
<feature type="transmembrane region" description="Helical" evidence="7">
    <location>
        <begin position="58"/>
        <end position="79"/>
    </location>
</feature>
<dbReference type="PANTHER" id="PTHR37278">
    <property type="entry name" value="AUTOPHAGY-RELATED PROTEIN 33-RELATED"/>
    <property type="match status" value="1"/>
</dbReference>
<keyword evidence="2 7" id="KW-0812">Transmembrane</keyword>
<evidence type="ECO:0000256" key="1">
    <source>
        <dbReference type="ARBA" id="ARBA00004141"/>
    </source>
</evidence>
<keyword evidence="9" id="KW-1185">Reference proteome</keyword>
<sequence>MVCAGARAVSVLKFVGTVSLGLLTGVSYTVSSITLPSLLRLPSSTSASQAIASLTNTLHAPLLALTSLASAPLFLSFVLSPRRVRHPYLLYTSALAALSMLVPRLMPQPSSGRPVASAAQKTKKPSSPRARMEASYEVLGDVHSEPASEEELEEVNGEEVRAQVDALARGYLARTGLAAVGFAMAVVGLWGDGGTSKAVVVVS</sequence>
<proteinExistence type="inferred from homology"/>
<evidence type="ECO:0000256" key="7">
    <source>
        <dbReference type="SAM" id="Phobius"/>
    </source>
</evidence>
<dbReference type="GO" id="GO:0000422">
    <property type="term" value="P:autophagy of mitochondrion"/>
    <property type="evidence" value="ECO:0007669"/>
    <property type="project" value="TreeGrafter"/>
</dbReference>
<dbReference type="EMBL" id="SRPW01001337">
    <property type="protein sequence ID" value="KAG6002566.1"/>
    <property type="molecule type" value="Genomic_DNA"/>
</dbReference>
<comment type="subcellular location">
    <subcellularLocation>
        <location evidence="1">Membrane</location>
        <topology evidence="1">Multi-pass membrane protein</topology>
    </subcellularLocation>
</comment>
<keyword evidence="4 7" id="KW-0472">Membrane</keyword>
<feature type="region of interest" description="Disordered" evidence="6">
    <location>
        <begin position="109"/>
        <end position="131"/>
    </location>
</feature>
<dbReference type="GO" id="GO:0016236">
    <property type="term" value="P:macroautophagy"/>
    <property type="evidence" value="ECO:0007669"/>
    <property type="project" value="TreeGrafter"/>
</dbReference>
<protein>
    <submittedName>
        <fullName evidence="8">Autophagy- protein 33</fullName>
    </submittedName>
</protein>
<dbReference type="Proteomes" id="UP000748025">
    <property type="component" value="Unassembled WGS sequence"/>
</dbReference>
<comment type="similarity">
    <text evidence="5">Belongs to the ATG33 family.</text>
</comment>
<name>A0A9P7SYJ1_9HYPO</name>
<dbReference type="GO" id="GO:0005741">
    <property type="term" value="C:mitochondrial outer membrane"/>
    <property type="evidence" value="ECO:0007669"/>
    <property type="project" value="TreeGrafter"/>
</dbReference>
<dbReference type="InterPro" id="IPR051668">
    <property type="entry name" value="ATG33"/>
</dbReference>
<gene>
    <name evidence="8" type="primary">ATG33</name>
    <name evidence="8" type="ORF">E4U43_001097</name>
</gene>
<evidence type="ECO:0000256" key="4">
    <source>
        <dbReference type="ARBA" id="ARBA00023136"/>
    </source>
</evidence>
<evidence type="ECO:0000313" key="8">
    <source>
        <dbReference type="EMBL" id="KAG6002566.1"/>
    </source>
</evidence>
<dbReference type="AlphaFoldDB" id="A0A9P7SYJ1"/>
<feature type="transmembrane region" description="Helical" evidence="7">
    <location>
        <begin position="12"/>
        <end position="38"/>
    </location>
</feature>
<keyword evidence="3 7" id="KW-1133">Transmembrane helix</keyword>
<organism evidence="8 9">
    <name type="scientific">Claviceps pusilla</name>
    <dbReference type="NCBI Taxonomy" id="123648"/>
    <lineage>
        <taxon>Eukaryota</taxon>
        <taxon>Fungi</taxon>
        <taxon>Dikarya</taxon>
        <taxon>Ascomycota</taxon>
        <taxon>Pezizomycotina</taxon>
        <taxon>Sordariomycetes</taxon>
        <taxon>Hypocreomycetidae</taxon>
        <taxon>Hypocreales</taxon>
        <taxon>Clavicipitaceae</taxon>
        <taxon>Claviceps</taxon>
    </lineage>
</organism>
<feature type="transmembrane region" description="Helical" evidence="7">
    <location>
        <begin position="171"/>
        <end position="190"/>
    </location>
</feature>
<evidence type="ECO:0000256" key="2">
    <source>
        <dbReference type="ARBA" id="ARBA00022692"/>
    </source>
</evidence>
<comment type="caution">
    <text evidence="8">The sequence shown here is derived from an EMBL/GenBank/DDBJ whole genome shotgun (WGS) entry which is preliminary data.</text>
</comment>
<dbReference type="PANTHER" id="PTHR37278:SF1">
    <property type="entry name" value="AUTOPHAGY-RELATED PROTEIN 33-RELATED"/>
    <property type="match status" value="1"/>
</dbReference>
<evidence type="ECO:0000313" key="9">
    <source>
        <dbReference type="Proteomes" id="UP000748025"/>
    </source>
</evidence>
<accession>A0A9P7SYJ1</accession>
<reference evidence="8" key="1">
    <citation type="journal article" date="2020" name="bioRxiv">
        <title>Whole genome comparisons of ergot fungi reveals the divergence and evolution of species within the genus Claviceps are the result of varying mechanisms driving genome evolution and host range expansion.</title>
        <authorList>
            <person name="Wyka S.A."/>
            <person name="Mondo S.J."/>
            <person name="Liu M."/>
            <person name="Dettman J."/>
            <person name="Nalam V."/>
            <person name="Broders K.D."/>
        </authorList>
    </citation>
    <scope>NUCLEOTIDE SEQUENCE</scope>
    <source>
        <strain evidence="8">CCC 602</strain>
    </source>
</reference>
<evidence type="ECO:0000256" key="6">
    <source>
        <dbReference type="SAM" id="MobiDB-lite"/>
    </source>
</evidence>
<dbReference type="OrthoDB" id="5336366at2759"/>
<evidence type="ECO:0000256" key="5">
    <source>
        <dbReference type="ARBA" id="ARBA00038013"/>
    </source>
</evidence>